<reference evidence="1" key="1">
    <citation type="journal article" date="2014" name="Front. Microbiol.">
        <title>High frequency of phylogenetically diverse reductive dehalogenase-homologous genes in deep subseafloor sedimentary metagenomes.</title>
        <authorList>
            <person name="Kawai M."/>
            <person name="Futagami T."/>
            <person name="Toyoda A."/>
            <person name="Takaki Y."/>
            <person name="Nishi S."/>
            <person name="Hori S."/>
            <person name="Arai W."/>
            <person name="Tsubouchi T."/>
            <person name="Morono Y."/>
            <person name="Uchiyama I."/>
            <person name="Ito T."/>
            <person name="Fujiyama A."/>
            <person name="Inagaki F."/>
            <person name="Takami H."/>
        </authorList>
    </citation>
    <scope>NUCLEOTIDE SEQUENCE</scope>
    <source>
        <strain evidence="1">Expedition CK06-06</strain>
    </source>
</reference>
<comment type="caution">
    <text evidence="1">The sequence shown here is derived from an EMBL/GenBank/DDBJ whole genome shotgun (WGS) entry which is preliminary data.</text>
</comment>
<feature type="non-terminal residue" evidence="1">
    <location>
        <position position="35"/>
    </location>
</feature>
<dbReference type="AlphaFoldDB" id="X1HUS3"/>
<proteinExistence type="predicted"/>
<protein>
    <submittedName>
        <fullName evidence="1">Uncharacterized protein</fullName>
    </submittedName>
</protein>
<evidence type="ECO:0000313" key="1">
    <source>
        <dbReference type="EMBL" id="GAH57559.1"/>
    </source>
</evidence>
<gene>
    <name evidence="1" type="ORF">S03H2_40555</name>
</gene>
<name>X1HUS3_9ZZZZ</name>
<dbReference type="EMBL" id="BARU01025151">
    <property type="protein sequence ID" value="GAH57559.1"/>
    <property type="molecule type" value="Genomic_DNA"/>
</dbReference>
<sequence length="35" mass="4210">MTKTAETIEIKITAVQFWILYLLAWRHYKTLLQEG</sequence>
<accession>X1HUS3</accession>
<organism evidence="1">
    <name type="scientific">marine sediment metagenome</name>
    <dbReference type="NCBI Taxonomy" id="412755"/>
    <lineage>
        <taxon>unclassified sequences</taxon>
        <taxon>metagenomes</taxon>
        <taxon>ecological metagenomes</taxon>
    </lineage>
</organism>